<reference evidence="1" key="1">
    <citation type="journal article" date="2023" name="DNA Res.">
        <title>Chromosome-level genome assembly of Phrynocephalus forsythii using third-generation DNA sequencing and Hi-C analysis.</title>
        <authorList>
            <person name="Qi Y."/>
            <person name="Zhao W."/>
            <person name="Zhao Y."/>
            <person name="Niu C."/>
            <person name="Cao S."/>
            <person name="Zhang Y."/>
        </authorList>
    </citation>
    <scope>NUCLEOTIDE SEQUENCE</scope>
    <source>
        <tissue evidence="1">Muscle</tissue>
    </source>
</reference>
<accession>A0A9Q0XYL0</accession>
<dbReference type="AlphaFoldDB" id="A0A9Q0XYL0"/>
<sequence length="111" mass="12733">MNMHRLLRAEILSESRLESAAATKDVRHLTNDVSKAEPQHQNISVESDLQEEHLLDCNKPLLNGKLTTPLFFASVLLKLERWNHRPQMGSTLHLTEEKLLFVCGKVCEEMQ</sequence>
<protein>
    <submittedName>
        <fullName evidence="1">Uncharacterized protein</fullName>
    </submittedName>
</protein>
<dbReference type="Proteomes" id="UP001142489">
    <property type="component" value="Unassembled WGS sequence"/>
</dbReference>
<keyword evidence="2" id="KW-1185">Reference proteome</keyword>
<comment type="caution">
    <text evidence="1">The sequence shown here is derived from an EMBL/GenBank/DDBJ whole genome shotgun (WGS) entry which is preliminary data.</text>
</comment>
<name>A0A9Q0XYL0_9SAUR</name>
<organism evidence="1 2">
    <name type="scientific">Phrynocephalus forsythii</name>
    <dbReference type="NCBI Taxonomy" id="171643"/>
    <lineage>
        <taxon>Eukaryota</taxon>
        <taxon>Metazoa</taxon>
        <taxon>Chordata</taxon>
        <taxon>Craniata</taxon>
        <taxon>Vertebrata</taxon>
        <taxon>Euteleostomi</taxon>
        <taxon>Lepidosauria</taxon>
        <taxon>Squamata</taxon>
        <taxon>Bifurcata</taxon>
        <taxon>Unidentata</taxon>
        <taxon>Episquamata</taxon>
        <taxon>Toxicofera</taxon>
        <taxon>Iguania</taxon>
        <taxon>Acrodonta</taxon>
        <taxon>Agamidae</taxon>
        <taxon>Agaminae</taxon>
        <taxon>Phrynocephalus</taxon>
    </lineage>
</organism>
<evidence type="ECO:0000313" key="1">
    <source>
        <dbReference type="EMBL" id="KAJ7332887.1"/>
    </source>
</evidence>
<evidence type="ECO:0000313" key="2">
    <source>
        <dbReference type="Proteomes" id="UP001142489"/>
    </source>
</evidence>
<proteinExistence type="predicted"/>
<gene>
    <name evidence="1" type="ORF">JRQ81_015067</name>
</gene>
<dbReference type="EMBL" id="JAPFRF010000005">
    <property type="protein sequence ID" value="KAJ7332887.1"/>
    <property type="molecule type" value="Genomic_DNA"/>
</dbReference>